<accession>A0A7X3MV01</accession>
<dbReference type="InterPro" id="IPR029033">
    <property type="entry name" value="His_PPase_superfam"/>
</dbReference>
<organism evidence="1 2">
    <name type="scientific">Microvirga makkahensis</name>
    <dbReference type="NCBI Taxonomy" id="1128670"/>
    <lineage>
        <taxon>Bacteria</taxon>
        <taxon>Pseudomonadati</taxon>
        <taxon>Pseudomonadota</taxon>
        <taxon>Alphaproteobacteria</taxon>
        <taxon>Hyphomicrobiales</taxon>
        <taxon>Methylobacteriaceae</taxon>
        <taxon>Microvirga</taxon>
    </lineage>
</organism>
<sequence>MTIAYFVTHPEVVVDLGTPVPQWHLSDKGIHRMRTFASLADLAKLSAIWASTETKAIEAAGILAGHFGLPVGIHHALHENDRSATGFIPPPEFEEMADAFFARPEESVRGWERAVDAQNRVAAAVDDILQGFLGDSIAFVAHGGVGTLLLCKYLMRPISRYMDQPFQGHFWAFEVATRRVIHPWRSIAPR</sequence>
<protein>
    <submittedName>
        <fullName evidence="1">Histidine phosphatase family protein</fullName>
    </submittedName>
</protein>
<name>A0A7X3MV01_9HYPH</name>
<dbReference type="Gene3D" id="3.40.50.1240">
    <property type="entry name" value="Phosphoglycerate mutase-like"/>
    <property type="match status" value="1"/>
</dbReference>
<dbReference type="RefSeq" id="WP_160886990.1">
    <property type="nucleotide sequence ID" value="NZ_WURB01000020.1"/>
</dbReference>
<dbReference type="InterPro" id="IPR013078">
    <property type="entry name" value="His_Pase_superF_clade-1"/>
</dbReference>
<dbReference type="EMBL" id="WURB01000020">
    <property type="protein sequence ID" value="MXQ13724.1"/>
    <property type="molecule type" value="Genomic_DNA"/>
</dbReference>
<dbReference type="Pfam" id="PF00300">
    <property type="entry name" value="His_Phos_1"/>
    <property type="match status" value="1"/>
</dbReference>
<keyword evidence="2" id="KW-1185">Reference proteome</keyword>
<reference evidence="1 2" key="2">
    <citation type="submission" date="2020-01" db="EMBL/GenBank/DDBJ databases">
        <title>Microvirga sp. nov., an arsenate reduction bacterium isolated from Tibet hotspring sediments.</title>
        <authorList>
            <person name="Xian W.-D."/>
            <person name="Li W.-J."/>
        </authorList>
    </citation>
    <scope>NUCLEOTIDE SEQUENCE [LARGE SCALE GENOMIC DNA]</scope>
    <source>
        <strain evidence="1 2">KCTC 23863</strain>
    </source>
</reference>
<proteinExistence type="predicted"/>
<reference evidence="1 2" key="1">
    <citation type="submission" date="2019-12" db="EMBL/GenBank/DDBJ databases">
        <authorList>
            <person name="Yuan C.-G."/>
        </authorList>
    </citation>
    <scope>NUCLEOTIDE SEQUENCE [LARGE SCALE GENOMIC DNA]</scope>
    <source>
        <strain evidence="1 2">KCTC 23863</strain>
    </source>
</reference>
<dbReference type="OrthoDB" id="34197at2"/>
<dbReference type="AlphaFoldDB" id="A0A7X3MV01"/>
<dbReference type="SUPFAM" id="SSF53254">
    <property type="entry name" value="Phosphoglycerate mutase-like"/>
    <property type="match status" value="1"/>
</dbReference>
<evidence type="ECO:0000313" key="1">
    <source>
        <dbReference type="EMBL" id="MXQ13724.1"/>
    </source>
</evidence>
<evidence type="ECO:0000313" key="2">
    <source>
        <dbReference type="Proteomes" id="UP000436483"/>
    </source>
</evidence>
<comment type="caution">
    <text evidence="1">The sequence shown here is derived from an EMBL/GenBank/DDBJ whole genome shotgun (WGS) entry which is preliminary data.</text>
</comment>
<dbReference type="Proteomes" id="UP000436483">
    <property type="component" value="Unassembled WGS sequence"/>
</dbReference>
<gene>
    <name evidence="1" type="ORF">GR328_20135</name>
</gene>